<protein>
    <submittedName>
        <fullName evidence="3">Uncharacterized protein</fullName>
    </submittedName>
</protein>
<evidence type="ECO:0000256" key="1">
    <source>
        <dbReference type="SAM" id="Coils"/>
    </source>
</evidence>
<name>V6LDW8_9EUKA</name>
<dbReference type="VEuPathDB" id="GiardiaDB:SS50377_25674"/>
<dbReference type="EMBL" id="KI546157">
    <property type="protein sequence ID" value="EST42690.1"/>
    <property type="molecule type" value="Genomic_DNA"/>
</dbReference>
<proteinExistence type="predicted"/>
<sequence>MSFKDLKPEYKQKLQHILDEFAAATQENELLKTQLIKCQQKYKQEILLLKKENKQILQQLNQKGKVIDNLNQQLGEQQQQKFQPQKTRQTNIQNNQVGLNQQVPEDDSSYQYLKVQKELSPSLLYNSTAQPEDIILKSIQSRIKQILPSTELLQDKQEEVLHKNNSQQSQISQPTIFSIRPQHNFIAEDITQEIKSCLPDLKYFESRMNSLQYVSFSDEVTPQSNQIYLRQEQENVTSIPQINQSVQYSMIQPQYLNNTVNYDVVNIKKNQKRNQNLDLDIIIQKNTTLQSNHSKPLESIGITELDTNIMNNFDSSQQIENFKKQSQTQRFNQFNQTNAFANMYQSEKKKNQFKDISSHEESLPSPDTPVQLKADDLQTTKIQTTQRFQESELSLKKEERQQIMNQSLIKFQEAKKAIVNKNKFSSSISPQFDESFLLKVSSARVLEDEIYHQKIDQDLIQKQKIRSSLTQMEEDELDGLIQLLNSGN</sequence>
<feature type="coiled-coil region" evidence="1">
    <location>
        <begin position="14"/>
        <end position="80"/>
    </location>
</feature>
<reference evidence="3" key="1">
    <citation type="journal article" date="2014" name="PLoS Genet.">
        <title>The Genome of Spironucleus salmonicida Highlights a Fish Pathogen Adapted to Fluctuating Environments.</title>
        <authorList>
            <person name="Xu F."/>
            <person name="Jerlstrom-Hultqvist J."/>
            <person name="Einarsson E."/>
            <person name="Astvaldsson A."/>
            <person name="Svard S.G."/>
            <person name="Andersson J.O."/>
        </authorList>
    </citation>
    <scope>NUCLEOTIDE SEQUENCE</scope>
</reference>
<feature type="compositionally biased region" description="Basic and acidic residues" evidence="2">
    <location>
        <begin position="348"/>
        <end position="362"/>
    </location>
</feature>
<organism evidence="3">
    <name type="scientific">Spironucleus salmonicida</name>
    <dbReference type="NCBI Taxonomy" id="348837"/>
    <lineage>
        <taxon>Eukaryota</taxon>
        <taxon>Metamonada</taxon>
        <taxon>Diplomonadida</taxon>
        <taxon>Hexamitidae</taxon>
        <taxon>Hexamitinae</taxon>
        <taxon>Spironucleus</taxon>
    </lineage>
</organism>
<dbReference type="AlphaFoldDB" id="V6LDW8"/>
<feature type="region of interest" description="Disordered" evidence="2">
    <location>
        <begin position="348"/>
        <end position="371"/>
    </location>
</feature>
<gene>
    <name evidence="3" type="ORF">SS50377_17711</name>
</gene>
<evidence type="ECO:0000256" key="2">
    <source>
        <dbReference type="SAM" id="MobiDB-lite"/>
    </source>
</evidence>
<keyword evidence="1" id="KW-0175">Coiled coil</keyword>
<evidence type="ECO:0000313" key="3">
    <source>
        <dbReference type="EMBL" id="EST42690.1"/>
    </source>
</evidence>
<accession>V6LDW8</accession>